<dbReference type="OrthoDB" id="3598281at2759"/>
<organism evidence="2 3">
    <name type="scientific">Fusarium heterosporum</name>
    <dbReference type="NCBI Taxonomy" id="42747"/>
    <lineage>
        <taxon>Eukaryota</taxon>
        <taxon>Fungi</taxon>
        <taxon>Dikarya</taxon>
        <taxon>Ascomycota</taxon>
        <taxon>Pezizomycotina</taxon>
        <taxon>Sordariomycetes</taxon>
        <taxon>Hypocreomycetidae</taxon>
        <taxon>Hypocreales</taxon>
        <taxon>Nectriaceae</taxon>
        <taxon>Fusarium</taxon>
        <taxon>Fusarium heterosporum species complex</taxon>
    </lineage>
</organism>
<protein>
    <submittedName>
        <fullName evidence="2">Gtpase slip-gc</fullName>
    </submittedName>
</protein>
<dbReference type="AlphaFoldDB" id="A0A8H5SRP1"/>
<name>A0A8H5SRP1_FUSHE</name>
<accession>A0A8H5SRP1</accession>
<sequence>MPTWSFAALRGLKREHSPDPGREPANTPPKRQESAANAVALEPAEFPWTTCDDKGNVERLAIKEDALKIAEKGCAQVRKALESTITQVERERPVEGLVIDKLREQHRDLEILVGVEGPTGAGKSSFLDSLLRVHELFPSGHQGAATAVIGKVSWNWDDAPGRLFRAKVTFLKKSDIEDTLESLLEDIKSFLDLEVTVNDNDAEATEARDTINFRITYEMVKVKAVFRVDRDELITAVKEKGSVQSYKPLVQWLLNRNLRAHQFLRQGFIEFKSSTLDDLRSDI</sequence>
<keyword evidence="3" id="KW-1185">Reference proteome</keyword>
<feature type="compositionally biased region" description="Basic and acidic residues" evidence="1">
    <location>
        <begin position="12"/>
        <end position="22"/>
    </location>
</feature>
<gene>
    <name evidence="2" type="ORF">FHETE_11133</name>
</gene>
<dbReference type="SUPFAM" id="SSF52540">
    <property type="entry name" value="P-loop containing nucleoside triphosphate hydrolases"/>
    <property type="match status" value="1"/>
</dbReference>
<reference evidence="2 3" key="1">
    <citation type="submission" date="2020-05" db="EMBL/GenBank/DDBJ databases">
        <title>Identification and distribution of gene clusters putatively required for synthesis of sphingolipid metabolism inhibitors in phylogenetically diverse species of the filamentous fungus Fusarium.</title>
        <authorList>
            <person name="Kim H.-S."/>
            <person name="Busman M."/>
            <person name="Brown D.W."/>
            <person name="Divon H."/>
            <person name="Uhlig S."/>
            <person name="Proctor R.H."/>
        </authorList>
    </citation>
    <scope>NUCLEOTIDE SEQUENCE [LARGE SCALE GENOMIC DNA]</scope>
    <source>
        <strain evidence="2 3">NRRL 20693</strain>
    </source>
</reference>
<dbReference type="EMBL" id="JAAGWQ010000401">
    <property type="protein sequence ID" value="KAF5655845.1"/>
    <property type="molecule type" value="Genomic_DNA"/>
</dbReference>
<feature type="region of interest" description="Disordered" evidence="1">
    <location>
        <begin position="9"/>
        <end position="36"/>
    </location>
</feature>
<proteinExistence type="predicted"/>
<evidence type="ECO:0000313" key="2">
    <source>
        <dbReference type="EMBL" id="KAF5655845.1"/>
    </source>
</evidence>
<dbReference type="PANTHER" id="PTHR36681:SF3">
    <property type="entry name" value="NUCLEAR GTPASE, GERMINAL CENTER-ASSOCIATED, TANDEM DUPLICATE 3"/>
    <property type="match status" value="1"/>
</dbReference>
<evidence type="ECO:0000256" key="1">
    <source>
        <dbReference type="SAM" id="MobiDB-lite"/>
    </source>
</evidence>
<comment type="caution">
    <text evidence="2">The sequence shown here is derived from an EMBL/GenBank/DDBJ whole genome shotgun (WGS) entry which is preliminary data.</text>
</comment>
<dbReference type="Proteomes" id="UP000567885">
    <property type="component" value="Unassembled WGS sequence"/>
</dbReference>
<dbReference type="InterPro" id="IPR027417">
    <property type="entry name" value="P-loop_NTPase"/>
</dbReference>
<feature type="non-terminal residue" evidence="2">
    <location>
        <position position="1"/>
    </location>
</feature>
<dbReference type="PANTHER" id="PTHR36681">
    <property type="entry name" value="NUCLEAR GTPASE, GERMINAL CENTER-ASSOCIATED, TANDEM DUPLICATE 3"/>
    <property type="match status" value="1"/>
</dbReference>
<evidence type="ECO:0000313" key="3">
    <source>
        <dbReference type="Proteomes" id="UP000567885"/>
    </source>
</evidence>